<feature type="transmembrane region" description="Helical" evidence="1">
    <location>
        <begin position="32"/>
        <end position="52"/>
    </location>
</feature>
<proteinExistence type="predicted"/>
<evidence type="ECO:0000259" key="2">
    <source>
        <dbReference type="Pfam" id="PF00487"/>
    </source>
</evidence>
<dbReference type="GO" id="GO:0016717">
    <property type="term" value="F:oxidoreductase activity, acting on paired donors, with oxidation of a pair of donors resulting in the reduction of molecular oxygen to two molecules of water"/>
    <property type="evidence" value="ECO:0007669"/>
    <property type="project" value="TreeGrafter"/>
</dbReference>
<feature type="transmembrane region" description="Helical" evidence="1">
    <location>
        <begin position="58"/>
        <end position="77"/>
    </location>
</feature>
<gene>
    <name evidence="3" type="ORF">METZ01_LOCUS94392</name>
</gene>
<protein>
    <recommendedName>
        <fullName evidence="2">Fatty acid desaturase domain-containing protein</fullName>
    </recommendedName>
</protein>
<feature type="domain" description="Fatty acid desaturase" evidence="2">
    <location>
        <begin position="58"/>
        <end position="291"/>
    </location>
</feature>
<dbReference type="PANTHER" id="PTHR19353:SF19">
    <property type="entry name" value="DELTA(5) FATTY ACID DESATURASE C-RELATED"/>
    <property type="match status" value="1"/>
</dbReference>
<keyword evidence="1" id="KW-1133">Transmembrane helix</keyword>
<organism evidence="3">
    <name type="scientific">marine metagenome</name>
    <dbReference type="NCBI Taxonomy" id="408172"/>
    <lineage>
        <taxon>unclassified sequences</taxon>
        <taxon>metagenomes</taxon>
        <taxon>ecological metagenomes</taxon>
    </lineage>
</organism>
<keyword evidence="1" id="KW-0472">Membrane</keyword>
<dbReference type="AlphaFoldDB" id="A0A381VP55"/>
<dbReference type="EMBL" id="UINC01009256">
    <property type="protein sequence ID" value="SVA41538.1"/>
    <property type="molecule type" value="Genomic_DNA"/>
</dbReference>
<dbReference type="InterPro" id="IPR005804">
    <property type="entry name" value="FA_desaturase_dom"/>
</dbReference>
<reference evidence="3" key="1">
    <citation type="submission" date="2018-05" db="EMBL/GenBank/DDBJ databases">
        <authorList>
            <person name="Lanie J.A."/>
            <person name="Ng W.-L."/>
            <person name="Kazmierczak K.M."/>
            <person name="Andrzejewski T.M."/>
            <person name="Davidsen T.M."/>
            <person name="Wayne K.J."/>
            <person name="Tettelin H."/>
            <person name="Glass J.I."/>
            <person name="Rusch D."/>
            <person name="Podicherti R."/>
            <person name="Tsui H.-C.T."/>
            <person name="Winkler M.E."/>
        </authorList>
    </citation>
    <scope>NUCLEOTIDE SEQUENCE</scope>
</reference>
<name>A0A381VP55_9ZZZZ</name>
<dbReference type="Pfam" id="PF00487">
    <property type="entry name" value="FA_desaturase"/>
    <property type="match status" value="1"/>
</dbReference>
<evidence type="ECO:0000256" key="1">
    <source>
        <dbReference type="SAM" id="Phobius"/>
    </source>
</evidence>
<feature type="transmembrane region" description="Helical" evidence="1">
    <location>
        <begin position="190"/>
        <end position="208"/>
    </location>
</feature>
<dbReference type="InterPro" id="IPR012171">
    <property type="entry name" value="Fatty_acid_desaturase"/>
</dbReference>
<dbReference type="GO" id="GO:0008610">
    <property type="term" value="P:lipid biosynthetic process"/>
    <property type="evidence" value="ECO:0007669"/>
    <property type="project" value="UniProtKB-ARBA"/>
</dbReference>
<dbReference type="GO" id="GO:0016020">
    <property type="term" value="C:membrane"/>
    <property type="evidence" value="ECO:0007669"/>
    <property type="project" value="TreeGrafter"/>
</dbReference>
<evidence type="ECO:0000313" key="3">
    <source>
        <dbReference type="EMBL" id="SVA41538.1"/>
    </source>
</evidence>
<keyword evidence="1" id="KW-0812">Transmembrane</keyword>
<dbReference type="PANTHER" id="PTHR19353">
    <property type="entry name" value="FATTY ACID DESATURASE 2"/>
    <property type="match status" value="1"/>
</dbReference>
<sequence length="324" mass="36864">MGTALKPRPKWYRTPIKRAELKRLAQTDNRTGLLYLLGFSALLGTSGLLAALSIGSGWALPAFMFYGGVWVFATSIAHETCHGTAFRTRLLNEIVLYLAGMMVQQTPTGLRWTHLRHHNQTSIVGKDVEIVLTNPMDWTSFLFRQLADLNSIGYYARSVVQLAVGRPDQDHRACLSKRALTRVTWEARSFLLVYCFIALWALATWSWWPILMFFLPRIAGAPVHGIILATQHTGLAQGVHDYRVTTRTMYINPILQFIYWNMNYHVEHHMYRMVPFHALPGLHAAIRHDCPVPTQGVISALREMFSAVARQQVEPAYVLPRPLR</sequence>
<accession>A0A381VP55</accession>